<reference evidence="9 10" key="1">
    <citation type="submission" date="2016-10" db="EMBL/GenBank/DDBJ databases">
        <authorList>
            <person name="de Groot N.N."/>
        </authorList>
    </citation>
    <scope>NUCLEOTIDE SEQUENCE [LARGE SCALE GENOMIC DNA]</scope>
    <source>
        <strain evidence="9 10">DSM 15123</strain>
    </source>
</reference>
<keyword evidence="4 7" id="KW-0949">S-adenosyl-L-methionine</keyword>
<evidence type="ECO:0000256" key="6">
    <source>
        <dbReference type="ARBA" id="ARBA00047422"/>
    </source>
</evidence>
<gene>
    <name evidence="9" type="ORF">SAMN02745977_00424</name>
</gene>
<evidence type="ECO:0000256" key="5">
    <source>
        <dbReference type="ARBA" id="ARBA00022747"/>
    </source>
</evidence>
<keyword evidence="3 7" id="KW-0808">Transferase</keyword>
<comment type="similarity">
    <text evidence="7 8">Belongs to the class I-like SAM-binding methyltransferase superfamily. C5-methyltransferase family.</text>
</comment>
<dbReference type="Gene3D" id="3.90.120.10">
    <property type="entry name" value="DNA Methylase, subunit A, domain 2"/>
    <property type="match status" value="1"/>
</dbReference>
<dbReference type="Pfam" id="PF00145">
    <property type="entry name" value="DNA_methylase"/>
    <property type="match status" value="2"/>
</dbReference>
<dbReference type="RefSeq" id="WP_234969941.1">
    <property type="nucleotide sequence ID" value="NZ_FOCW01000001.1"/>
</dbReference>
<dbReference type="PROSITE" id="PS51679">
    <property type="entry name" value="SAM_MT_C5"/>
    <property type="match status" value="1"/>
</dbReference>
<dbReference type="PANTHER" id="PTHR10629">
    <property type="entry name" value="CYTOSINE-SPECIFIC METHYLTRANSFERASE"/>
    <property type="match status" value="1"/>
</dbReference>
<keyword evidence="10" id="KW-1185">Reference proteome</keyword>
<dbReference type="PRINTS" id="PR00105">
    <property type="entry name" value="C5METTRFRASE"/>
</dbReference>
<evidence type="ECO:0000256" key="7">
    <source>
        <dbReference type="PROSITE-ProRule" id="PRU01016"/>
    </source>
</evidence>
<feature type="active site" evidence="7">
    <location>
        <position position="144"/>
    </location>
</feature>
<dbReference type="InterPro" id="IPR029063">
    <property type="entry name" value="SAM-dependent_MTases_sf"/>
</dbReference>
<dbReference type="EMBL" id="FOCW01000001">
    <property type="protein sequence ID" value="SEN09848.1"/>
    <property type="molecule type" value="Genomic_DNA"/>
</dbReference>
<name>A0A1H8DTH9_9BURK</name>
<keyword evidence="2 7" id="KW-0489">Methyltransferase</keyword>
<dbReference type="GO" id="GO:0032259">
    <property type="term" value="P:methylation"/>
    <property type="evidence" value="ECO:0007669"/>
    <property type="project" value="UniProtKB-KW"/>
</dbReference>
<dbReference type="NCBIfam" id="TIGR00675">
    <property type="entry name" value="dcm"/>
    <property type="match status" value="1"/>
</dbReference>
<sequence>MRERTSGGTMSIIGFKEKMKIRVIDLFAGPGGLGEGFASYGGGDVFSIAASAEMEASAHSTLTLRAFYRLAKRDERALKAYYDYCNYDGAPHPSQVCKSVWQVAQDEALQLELGKEADNAFLDAALERQQLNEDRTILIGGPPCQAYSLVGRARNRGLKDYVPEHDHRHYLYQQYLRIVHRYRPAIFVMENVKGILTSSVGGKRVFHEILKDLADPGRAVGQGSGVKYRIHSLVDPVYFDSGHDPAEFNSQKFVIRSEQHGIPQARHRVILFGVREDIPLERTGMLQFGMPLVIEDAIRDLPKLRSRLSKADNAADWRNSVLFQASGLIGSANVSEDQTVRRAREVMIGARSGLIDTESFGALRLPRMEAQEIVTKSGYRSWIEDSRLEVVLNHESRGHMESDLGRYFYAAAYAQGNEHSPKGHEEFSLPGLAPMHANWETGKFKDRFRVQIRGKPSTTITSHIAKDGHYFIHYDPTQCRSLTVREAARLQSFPDNYFFQGTRTQQYHQVGNAVPSYLANQIAHVVSQTLS</sequence>
<accession>A0A1H8DTH9</accession>
<organism evidence="9 10">
    <name type="scientific">Brachymonas denitrificans DSM 15123</name>
    <dbReference type="NCBI Taxonomy" id="1121117"/>
    <lineage>
        <taxon>Bacteria</taxon>
        <taxon>Pseudomonadati</taxon>
        <taxon>Pseudomonadota</taxon>
        <taxon>Betaproteobacteria</taxon>
        <taxon>Burkholderiales</taxon>
        <taxon>Comamonadaceae</taxon>
        <taxon>Brachymonas</taxon>
    </lineage>
</organism>
<dbReference type="InterPro" id="IPR050390">
    <property type="entry name" value="C5-Methyltransferase"/>
</dbReference>
<dbReference type="PANTHER" id="PTHR10629:SF52">
    <property type="entry name" value="DNA (CYTOSINE-5)-METHYLTRANSFERASE 1"/>
    <property type="match status" value="1"/>
</dbReference>
<evidence type="ECO:0000256" key="8">
    <source>
        <dbReference type="RuleBase" id="RU000416"/>
    </source>
</evidence>
<proteinExistence type="inferred from homology"/>
<dbReference type="GO" id="GO:0009307">
    <property type="term" value="P:DNA restriction-modification system"/>
    <property type="evidence" value="ECO:0007669"/>
    <property type="project" value="UniProtKB-KW"/>
</dbReference>
<evidence type="ECO:0000256" key="2">
    <source>
        <dbReference type="ARBA" id="ARBA00022603"/>
    </source>
</evidence>
<dbReference type="GO" id="GO:0003886">
    <property type="term" value="F:DNA (cytosine-5-)-methyltransferase activity"/>
    <property type="evidence" value="ECO:0007669"/>
    <property type="project" value="UniProtKB-EC"/>
</dbReference>
<keyword evidence="5" id="KW-0680">Restriction system</keyword>
<evidence type="ECO:0000313" key="10">
    <source>
        <dbReference type="Proteomes" id="UP000199531"/>
    </source>
</evidence>
<protein>
    <recommendedName>
        <fullName evidence="1">DNA (cytosine-5-)-methyltransferase</fullName>
        <ecNumber evidence="1">2.1.1.37</ecNumber>
    </recommendedName>
</protein>
<dbReference type="Proteomes" id="UP000199531">
    <property type="component" value="Unassembled WGS sequence"/>
</dbReference>
<evidence type="ECO:0000256" key="1">
    <source>
        <dbReference type="ARBA" id="ARBA00011975"/>
    </source>
</evidence>
<dbReference type="AlphaFoldDB" id="A0A1H8DTH9"/>
<comment type="catalytic activity">
    <reaction evidence="6">
        <text>a 2'-deoxycytidine in DNA + S-adenosyl-L-methionine = a 5-methyl-2'-deoxycytidine in DNA + S-adenosyl-L-homocysteine + H(+)</text>
        <dbReference type="Rhea" id="RHEA:13681"/>
        <dbReference type="Rhea" id="RHEA-COMP:11369"/>
        <dbReference type="Rhea" id="RHEA-COMP:11370"/>
        <dbReference type="ChEBI" id="CHEBI:15378"/>
        <dbReference type="ChEBI" id="CHEBI:57856"/>
        <dbReference type="ChEBI" id="CHEBI:59789"/>
        <dbReference type="ChEBI" id="CHEBI:85452"/>
        <dbReference type="ChEBI" id="CHEBI:85454"/>
        <dbReference type="EC" id="2.1.1.37"/>
    </reaction>
</comment>
<dbReference type="Gene3D" id="3.40.50.150">
    <property type="entry name" value="Vaccinia Virus protein VP39"/>
    <property type="match status" value="1"/>
</dbReference>
<dbReference type="STRING" id="1121117.SAMN02745977_00424"/>
<dbReference type="EC" id="2.1.1.37" evidence="1"/>
<evidence type="ECO:0000313" key="9">
    <source>
        <dbReference type="EMBL" id="SEN09848.1"/>
    </source>
</evidence>
<dbReference type="SUPFAM" id="SSF53335">
    <property type="entry name" value="S-adenosyl-L-methionine-dependent methyltransferases"/>
    <property type="match status" value="1"/>
</dbReference>
<dbReference type="InterPro" id="IPR001525">
    <property type="entry name" value="C5_MeTfrase"/>
</dbReference>
<evidence type="ECO:0000256" key="4">
    <source>
        <dbReference type="ARBA" id="ARBA00022691"/>
    </source>
</evidence>
<evidence type="ECO:0000256" key="3">
    <source>
        <dbReference type="ARBA" id="ARBA00022679"/>
    </source>
</evidence>